<keyword evidence="2" id="KW-0479">Metal-binding</keyword>
<sequence>MPSSIPDKTLNKRLKPCQRCKIQRRKCDRPSEDVDCSRCIKSNRECINDDGGQDGEDDSVDGNTELQRLTAQVTSLQQNFQQLESHLLRSESLTQQMNWEETALASWNHRHHVNNDLQSTSSSYSQLLLSPTLTASSSASMSSGSTIDNGSHASIPNDGKEKKKDYQWDLTLVGGNLRLDSTIGSFEELIAYGHALQKYLSPFSGVFDNTAFLFETMQPQSLLPMVIQVVSLTSPTTTRRKKLVSGTSMISKYHFMLKRRLPEVLLAANGKPPPLSCIQELLQTYFTCFNPAFPLIHASSYYAEYESVIRPDPSQHALTMAICSMVSISTCRHLLYDNYERRILADYFYQRAVDLLVDFFDDPERRLESLMVINFISQYQQQTLRVADARKWCTIAFMIASDLEQEYKLHPRSTASAPPSPSDPYTPASSPILSYPSPFPPSPLMSSIPLSPPPSEPALPSSLVQTTQNVDAAMFGRHYIMSLCCQKFLDLIVEGNPETWQFLNSKPILFIEDECDVSHTFIAFYNCALQFMCHPVVLEMKEQIHRLHLGETAKVTLELILRFDQVYQDWWKDIPAQFRLCDQDPVDVSCRPLIEKCTSQIQLIVFILAVSHKAEANLALTKPSNQSMISQGGNYQLIRAIQERALNEAYECIESLIIAVKMIDAKMDYCIFASDLLLVISDLLCTLAASSSVSVKKRSKQKLMESLYELRRVHFMEGNLVPPSLSPLDFMNSTTSPPTANANDLSPDILDMYSEYTFPCLAFGYDVIRKASEGD</sequence>
<evidence type="ECO:0000256" key="1">
    <source>
        <dbReference type="ARBA" id="ARBA00004123"/>
    </source>
</evidence>
<keyword evidence="6" id="KW-0804">Transcription</keyword>
<evidence type="ECO:0000256" key="8">
    <source>
        <dbReference type="SAM" id="MobiDB-lite"/>
    </source>
</evidence>
<dbReference type="InterPro" id="IPR036864">
    <property type="entry name" value="Zn2-C6_fun-type_DNA-bd_sf"/>
</dbReference>
<dbReference type="InterPro" id="IPR007219">
    <property type="entry name" value="XnlR_reg_dom"/>
</dbReference>
<reference evidence="10" key="1">
    <citation type="submission" date="2016-04" db="EMBL/GenBank/DDBJ databases">
        <authorList>
            <person name="Evans L.H."/>
            <person name="Alamgir A."/>
            <person name="Owens N."/>
            <person name="Weber N.D."/>
            <person name="Virtaneva K."/>
            <person name="Barbian K."/>
            <person name="Babar A."/>
            <person name="Rosenke K."/>
        </authorList>
    </citation>
    <scope>NUCLEOTIDE SEQUENCE [LARGE SCALE GENOMIC DNA]</scope>
    <source>
        <strain evidence="10">CBS 101.48</strain>
    </source>
</reference>
<dbReference type="EMBL" id="LT553219">
    <property type="protein sequence ID" value="SAM00508.1"/>
    <property type="molecule type" value="Genomic_DNA"/>
</dbReference>
<dbReference type="GO" id="GO:0008270">
    <property type="term" value="F:zinc ion binding"/>
    <property type="evidence" value="ECO:0007669"/>
    <property type="project" value="InterPro"/>
</dbReference>
<organism evidence="10">
    <name type="scientific">Absidia glauca</name>
    <name type="common">Pin mould</name>
    <dbReference type="NCBI Taxonomy" id="4829"/>
    <lineage>
        <taxon>Eukaryota</taxon>
        <taxon>Fungi</taxon>
        <taxon>Fungi incertae sedis</taxon>
        <taxon>Mucoromycota</taxon>
        <taxon>Mucoromycotina</taxon>
        <taxon>Mucoromycetes</taxon>
        <taxon>Mucorales</taxon>
        <taxon>Cunninghamellaceae</taxon>
        <taxon>Absidia</taxon>
    </lineage>
</organism>
<dbReference type="Pfam" id="PF00172">
    <property type="entry name" value="Zn_clus"/>
    <property type="match status" value="1"/>
</dbReference>
<keyword evidence="7" id="KW-0539">Nucleus</keyword>
<dbReference type="PROSITE" id="PS50048">
    <property type="entry name" value="ZN2_CY6_FUNGAL_2"/>
    <property type="match status" value="1"/>
</dbReference>
<dbReference type="CDD" id="cd00067">
    <property type="entry name" value="GAL4"/>
    <property type="match status" value="1"/>
</dbReference>
<proteinExistence type="predicted"/>
<dbReference type="Gene3D" id="4.10.240.10">
    <property type="entry name" value="Zn(2)-C6 fungal-type DNA-binding domain"/>
    <property type="match status" value="1"/>
</dbReference>
<evidence type="ECO:0000256" key="4">
    <source>
        <dbReference type="ARBA" id="ARBA00023015"/>
    </source>
</evidence>
<evidence type="ECO:0000313" key="10">
    <source>
        <dbReference type="EMBL" id="SAM00508.1"/>
    </source>
</evidence>
<dbReference type="Proteomes" id="UP000078561">
    <property type="component" value="Unassembled WGS sequence"/>
</dbReference>
<keyword evidence="4" id="KW-0805">Transcription regulation</keyword>
<dbReference type="OMA" id="ETAMSIN"/>
<keyword evidence="11" id="KW-1185">Reference proteome</keyword>
<dbReference type="InterPro" id="IPR051615">
    <property type="entry name" value="Transcr_Regulatory_Elem"/>
</dbReference>
<evidence type="ECO:0000313" key="11">
    <source>
        <dbReference type="Proteomes" id="UP000078561"/>
    </source>
</evidence>
<dbReference type="Pfam" id="PF04082">
    <property type="entry name" value="Fungal_trans"/>
    <property type="match status" value="1"/>
</dbReference>
<keyword evidence="3" id="KW-0862">Zinc</keyword>
<evidence type="ECO:0000256" key="3">
    <source>
        <dbReference type="ARBA" id="ARBA00022833"/>
    </source>
</evidence>
<dbReference type="SUPFAM" id="SSF57701">
    <property type="entry name" value="Zn2/Cys6 DNA-binding domain"/>
    <property type="match status" value="1"/>
</dbReference>
<feature type="compositionally biased region" description="Low complexity" evidence="8">
    <location>
        <begin position="136"/>
        <end position="146"/>
    </location>
</feature>
<evidence type="ECO:0000259" key="9">
    <source>
        <dbReference type="PROSITE" id="PS50048"/>
    </source>
</evidence>
<evidence type="ECO:0000256" key="7">
    <source>
        <dbReference type="ARBA" id="ARBA00023242"/>
    </source>
</evidence>
<keyword evidence="5" id="KW-0238">DNA-binding</keyword>
<evidence type="ECO:0000256" key="2">
    <source>
        <dbReference type="ARBA" id="ARBA00022723"/>
    </source>
</evidence>
<evidence type="ECO:0000256" key="5">
    <source>
        <dbReference type="ARBA" id="ARBA00023125"/>
    </source>
</evidence>
<dbReference type="GO" id="GO:0000981">
    <property type="term" value="F:DNA-binding transcription factor activity, RNA polymerase II-specific"/>
    <property type="evidence" value="ECO:0007669"/>
    <property type="project" value="InterPro"/>
</dbReference>
<dbReference type="InterPro" id="IPR001138">
    <property type="entry name" value="Zn2Cys6_DnaBD"/>
</dbReference>
<dbReference type="PANTHER" id="PTHR31313">
    <property type="entry name" value="TY1 ENHANCER ACTIVATOR"/>
    <property type="match status" value="1"/>
</dbReference>
<dbReference type="AlphaFoldDB" id="A0A163M1X7"/>
<dbReference type="OrthoDB" id="2369992at2759"/>
<dbReference type="PANTHER" id="PTHR31313:SF81">
    <property type="entry name" value="TY1 ENHANCER ACTIVATOR"/>
    <property type="match status" value="1"/>
</dbReference>
<comment type="subcellular location">
    <subcellularLocation>
        <location evidence="1">Nucleus</location>
    </subcellularLocation>
</comment>
<feature type="domain" description="Zn(2)-C6 fungal-type" evidence="9">
    <location>
        <begin position="16"/>
        <end position="48"/>
    </location>
</feature>
<feature type="region of interest" description="Disordered" evidence="8">
    <location>
        <begin position="136"/>
        <end position="161"/>
    </location>
</feature>
<evidence type="ECO:0000256" key="6">
    <source>
        <dbReference type="ARBA" id="ARBA00023163"/>
    </source>
</evidence>
<dbReference type="CDD" id="cd12148">
    <property type="entry name" value="fungal_TF_MHR"/>
    <property type="match status" value="1"/>
</dbReference>
<dbReference type="GO" id="GO:0003677">
    <property type="term" value="F:DNA binding"/>
    <property type="evidence" value="ECO:0007669"/>
    <property type="project" value="UniProtKB-KW"/>
</dbReference>
<protein>
    <recommendedName>
        <fullName evidence="9">Zn(2)-C6 fungal-type domain-containing protein</fullName>
    </recommendedName>
</protein>
<dbReference type="GO" id="GO:0006351">
    <property type="term" value="P:DNA-templated transcription"/>
    <property type="evidence" value="ECO:0007669"/>
    <property type="project" value="InterPro"/>
</dbReference>
<accession>A0A163M1X7</accession>
<dbReference type="InParanoid" id="A0A163M1X7"/>
<dbReference type="PROSITE" id="PS00463">
    <property type="entry name" value="ZN2_CY6_FUNGAL_1"/>
    <property type="match status" value="1"/>
</dbReference>
<dbReference type="GO" id="GO:0005634">
    <property type="term" value="C:nucleus"/>
    <property type="evidence" value="ECO:0007669"/>
    <property type="project" value="UniProtKB-SubCell"/>
</dbReference>
<name>A0A163M1X7_ABSGL</name>
<gene>
    <name evidence="10" type="primary">ABSGL_06196.1 scaffold 7705</name>
</gene>